<dbReference type="PRINTS" id="PR00455">
    <property type="entry name" value="HTHTETR"/>
</dbReference>
<evidence type="ECO:0000313" key="4">
    <source>
        <dbReference type="EMBL" id="EBR8436199.1"/>
    </source>
</evidence>
<feature type="DNA-binding region" description="H-T-H motif" evidence="2">
    <location>
        <begin position="36"/>
        <end position="55"/>
    </location>
</feature>
<proteinExistence type="predicted"/>
<dbReference type="PANTHER" id="PTHR30328">
    <property type="entry name" value="TRANSCRIPTIONAL REPRESSOR"/>
    <property type="match status" value="1"/>
</dbReference>
<sequence>MADNNSKRKNDPDLTQTLILDAATCEFAENGFDGARVDRIAQRANVNKQLIYYYFTNKDELFTRTLELAYQNIRTHEAQLKLDSLPANLAILKLVEFTWEYYLKHPEFIQLLNSENQMKARHIATSSVAFKINQPWLLLANQLIERGIQEGNIRPNINAMQLNISISALGFFYLINQSTLSFIYNKDLMSQSALKERLAVIKETITCWISPPEQK</sequence>
<feature type="domain" description="HTH tetR-type" evidence="3">
    <location>
        <begin position="13"/>
        <end position="73"/>
    </location>
</feature>
<protein>
    <submittedName>
        <fullName evidence="4">TetR/AcrR family transcriptional regulator</fullName>
    </submittedName>
</protein>
<name>A0A5U8JG18_SALET</name>
<dbReference type="InterPro" id="IPR001647">
    <property type="entry name" value="HTH_TetR"/>
</dbReference>
<dbReference type="Gene3D" id="1.10.357.10">
    <property type="entry name" value="Tetracycline Repressor, domain 2"/>
    <property type="match status" value="1"/>
</dbReference>
<keyword evidence="1 2" id="KW-0238">DNA-binding</keyword>
<dbReference type="PANTHER" id="PTHR30328:SF54">
    <property type="entry name" value="HTH-TYPE TRANSCRIPTIONAL REPRESSOR SCO4008"/>
    <property type="match status" value="1"/>
</dbReference>
<dbReference type="SUPFAM" id="SSF48498">
    <property type="entry name" value="Tetracyclin repressor-like, C-terminal domain"/>
    <property type="match status" value="1"/>
</dbReference>
<evidence type="ECO:0000256" key="1">
    <source>
        <dbReference type="ARBA" id="ARBA00023125"/>
    </source>
</evidence>
<dbReference type="Proteomes" id="UP000839597">
    <property type="component" value="Unassembled WGS sequence"/>
</dbReference>
<reference evidence="4" key="1">
    <citation type="submission" date="2018-06" db="EMBL/GenBank/DDBJ databases">
        <authorList>
            <person name="Ashton P.M."/>
            <person name="Dallman T."/>
            <person name="Nair S."/>
            <person name="De Pinna E."/>
            <person name="Peters T."/>
            <person name="Grant K."/>
        </authorList>
    </citation>
    <scope>NUCLEOTIDE SEQUENCE [LARGE SCALE GENOMIC DNA]</scope>
    <source>
        <strain evidence="4">449454</strain>
    </source>
</reference>
<dbReference type="InterPro" id="IPR041474">
    <property type="entry name" value="NicS_C"/>
</dbReference>
<gene>
    <name evidence="4" type="ORF">DOI44_25045</name>
</gene>
<dbReference type="EMBL" id="AAGTPA010000047">
    <property type="protein sequence ID" value="EBR8436199.1"/>
    <property type="molecule type" value="Genomic_DNA"/>
</dbReference>
<evidence type="ECO:0000256" key="2">
    <source>
        <dbReference type="PROSITE-ProRule" id="PRU00335"/>
    </source>
</evidence>
<dbReference type="GO" id="GO:0003677">
    <property type="term" value="F:DNA binding"/>
    <property type="evidence" value="ECO:0007669"/>
    <property type="project" value="UniProtKB-UniRule"/>
</dbReference>
<dbReference type="AlphaFoldDB" id="A0A5U8JG18"/>
<dbReference type="PROSITE" id="PS50977">
    <property type="entry name" value="HTH_TETR_2"/>
    <property type="match status" value="1"/>
</dbReference>
<dbReference type="InterPro" id="IPR009057">
    <property type="entry name" value="Homeodomain-like_sf"/>
</dbReference>
<evidence type="ECO:0000259" key="3">
    <source>
        <dbReference type="PROSITE" id="PS50977"/>
    </source>
</evidence>
<comment type="caution">
    <text evidence="4">The sequence shown here is derived from an EMBL/GenBank/DDBJ whole genome shotgun (WGS) entry which is preliminary data.</text>
</comment>
<dbReference type="Pfam" id="PF00440">
    <property type="entry name" value="TetR_N"/>
    <property type="match status" value="1"/>
</dbReference>
<organism evidence="4">
    <name type="scientific">Salmonella enterica subsp. enterica serovar Panama</name>
    <dbReference type="NCBI Taxonomy" id="29472"/>
    <lineage>
        <taxon>Bacteria</taxon>
        <taxon>Pseudomonadati</taxon>
        <taxon>Pseudomonadota</taxon>
        <taxon>Gammaproteobacteria</taxon>
        <taxon>Enterobacterales</taxon>
        <taxon>Enterobacteriaceae</taxon>
        <taxon>Salmonella</taxon>
    </lineage>
</organism>
<dbReference type="InterPro" id="IPR050109">
    <property type="entry name" value="HTH-type_TetR-like_transc_reg"/>
</dbReference>
<dbReference type="SUPFAM" id="SSF46689">
    <property type="entry name" value="Homeodomain-like"/>
    <property type="match status" value="1"/>
</dbReference>
<accession>A0A5U8JG18</accession>
<dbReference type="Pfam" id="PF17938">
    <property type="entry name" value="TetR_C_29"/>
    <property type="match status" value="1"/>
</dbReference>
<dbReference type="InterPro" id="IPR036271">
    <property type="entry name" value="Tet_transcr_reg_TetR-rel_C_sf"/>
</dbReference>